<proteinExistence type="predicted"/>
<gene>
    <name evidence="2" type="ORF">ABUH87_00535</name>
</gene>
<evidence type="ECO:0008006" key="4">
    <source>
        <dbReference type="Google" id="ProtNLM"/>
    </source>
</evidence>
<organism evidence="2 3">
    <name type="scientific">Novosphingobium rhizovicinum</name>
    <dbReference type="NCBI Taxonomy" id="3228928"/>
    <lineage>
        <taxon>Bacteria</taxon>
        <taxon>Pseudomonadati</taxon>
        <taxon>Pseudomonadota</taxon>
        <taxon>Alphaproteobacteria</taxon>
        <taxon>Sphingomonadales</taxon>
        <taxon>Sphingomonadaceae</taxon>
        <taxon>Novosphingobium</taxon>
    </lineage>
</organism>
<evidence type="ECO:0000313" key="3">
    <source>
        <dbReference type="Proteomes" id="UP001556118"/>
    </source>
</evidence>
<reference evidence="2 3" key="1">
    <citation type="submission" date="2024-06" db="EMBL/GenBank/DDBJ databases">
        <title>Novosphingobium rhizovicinus M1R2S20.</title>
        <authorList>
            <person name="Sun J.-Q."/>
        </authorList>
    </citation>
    <scope>NUCLEOTIDE SEQUENCE [LARGE SCALE GENOMIC DNA]</scope>
    <source>
        <strain evidence="2 3">M1R2S20</strain>
    </source>
</reference>
<dbReference type="PROSITE" id="PS51257">
    <property type="entry name" value="PROKAR_LIPOPROTEIN"/>
    <property type="match status" value="1"/>
</dbReference>
<dbReference type="Proteomes" id="UP001556118">
    <property type="component" value="Unassembled WGS sequence"/>
</dbReference>
<feature type="signal peptide" evidence="1">
    <location>
        <begin position="1"/>
        <end position="21"/>
    </location>
</feature>
<evidence type="ECO:0000256" key="1">
    <source>
        <dbReference type="SAM" id="SignalP"/>
    </source>
</evidence>
<dbReference type="RefSeq" id="WP_367767839.1">
    <property type="nucleotide sequence ID" value="NZ_JBFNXR010000012.1"/>
</dbReference>
<evidence type="ECO:0000313" key="2">
    <source>
        <dbReference type="EMBL" id="MEW9853681.1"/>
    </source>
</evidence>
<feature type="chain" id="PRO_5045218542" description="Lipoprotein" evidence="1">
    <location>
        <begin position="22"/>
        <end position="120"/>
    </location>
</feature>
<sequence>MRALRLLLLASCATLAGCSSGADDASDLASGEDRISCALGGSVEFSEACAVERTVADGRLTLVVRHPDGAFRRFAVVSDGRGLVVADGAEEALTRVDGDKLAVTVAEDRYLFPATVKRPS</sequence>
<comment type="caution">
    <text evidence="2">The sequence shown here is derived from an EMBL/GenBank/DDBJ whole genome shotgun (WGS) entry which is preliminary data.</text>
</comment>
<dbReference type="EMBL" id="JBFNXR010000012">
    <property type="protein sequence ID" value="MEW9853681.1"/>
    <property type="molecule type" value="Genomic_DNA"/>
</dbReference>
<protein>
    <recommendedName>
        <fullName evidence="4">Lipoprotein</fullName>
    </recommendedName>
</protein>
<name>A0ABV3R6G2_9SPHN</name>
<keyword evidence="1" id="KW-0732">Signal</keyword>
<keyword evidence="3" id="KW-1185">Reference proteome</keyword>
<accession>A0ABV3R6G2</accession>